<protein>
    <submittedName>
        <fullName evidence="2">Uncharacterized protein</fullName>
    </submittedName>
</protein>
<sequence length="91" mass="10190">MNKGADAAEIGTRRKGGIDCQDRERNSNRHRGQIEREIKISMMKELFPRDLGRIGDVIGSGIRNEIRAGTRIVNGTKIRRKIGTVIGMDID</sequence>
<proteinExistence type="predicted"/>
<name>A0A4C1TUD5_EUMVA</name>
<gene>
    <name evidence="2" type="ORF">EVAR_8630_1</name>
</gene>
<keyword evidence="3" id="KW-1185">Reference proteome</keyword>
<comment type="caution">
    <text evidence="2">The sequence shown here is derived from an EMBL/GenBank/DDBJ whole genome shotgun (WGS) entry which is preliminary data.</text>
</comment>
<feature type="compositionally biased region" description="Basic and acidic residues" evidence="1">
    <location>
        <begin position="16"/>
        <end position="31"/>
    </location>
</feature>
<dbReference type="EMBL" id="BGZK01000089">
    <property type="protein sequence ID" value="GBP17631.1"/>
    <property type="molecule type" value="Genomic_DNA"/>
</dbReference>
<evidence type="ECO:0000313" key="2">
    <source>
        <dbReference type="EMBL" id="GBP17631.1"/>
    </source>
</evidence>
<accession>A0A4C1TUD5</accession>
<evidence type="ECO:0000313" key="3">
    <source>
        <dbReference type="Proteomes" id="UP000299102"/>
    </source>
</evidence>
<dbReference type="Proteomes" id="UP000299102">
    <property type="component" value="Unassembled WGS sequence"/>
</dbReference>
<dbReference type="AlphaFoldDB" id="A0A4C1TUD5"/>
<evidence type="ECO:0000256" key="1">
    <source>
        <dbReference type="SAM" id="MobiDB-lite"/>
    </source>
</evidence>
<reference evidence="2 3" key="1">
    <citation type="journal article" date="2019" name="Commun. Biol.">
        <title>The bagworm genome reveals a unique fibroin gene that provides high tensile strength.</title>
        <authorList>
            <person name="Kono N."/>
            <person name="Nakamura H."/>
            <person name="Ohtoshi R."/>
            <person name="Tomita M."/>
            <person name="Numata K."/>
            <person name="Arakawa K."/>
        </authorList>
    </citation>
    <scope>NUCLEOTIDE SEQUENCE [LARGE SCALE GENOMIC DNA]</scope>
</reference>
<organism evidence="2 3">
    <name type="scientific">Eumeta variegata</name>
    <name type="common">Bagworm moth</name>
    <name type="synonym">Eumeta japonica</name>
    <dbReference type="NCBI Taxonomy" id="151549"/>
    <lineage>
        <taxon>Eukaryota</taxon>
        <taxon>Metazoa</taxon>
        <taxon>Ecdysozoa</taxon>
        <taxon>Arthropoda</taxon>
        <taxon>Hexapoda</taxon>
        <taxon>Insecta</taxon>
        <taxon>Pterygota</taxon>
        <taxon>Neoptera</taxon>
        <taxon>Endopterygota</taxon>
        <taxon>Lepidoptera</taxon>
        <taxon>Glossata</taxon>
        <taxon>Ditrysia</taxon>
        <taxon>Tineoidea</taxon>
        <taxon>Psychidae</taxon>
        <taxon>Oiketicinae</taxon>
        <taxon>Eumeta</taxon>
    </lineage>
</organism>
<feature type="region of interest" description="Disordered" evidence="1">
    <location>
        <begin position="1"/>
        <end position="31"/>
    </location>
</feature>